<accession>R0HY00</accession>
<reference evidence="5" key="1">
    <citation type="journal article" date="2013" name="Nat. Genet.">
        <title>The Capsella rubella genome and the genomic consequences of rapid mating system evolution.</title>
        <authorList>
            <person name="Slotte T."/>
            <person name="Hazzouri K.M."/>
            <person name="Agren J.A."/>
            <person name="Koenig D."/>
            <person name="Maumus F."/>
            <person name="Guo Y.L."/>
            <person name="Steige K."/>
            <person name="Platts A.E."/>
            <person name="Escobar J.S."/>
            <person name="Newman L.K."/>
            <person name="Wang W."/>
            <person name="Mandakova T."/>
            <person name="Vello E."/>
            <person name="Smith L.M."/>
            <person name="Henz S.R."/>
            <person name="Steffen J."/>
            <person name="Takuno S."/>
            <person name="Brandvain Y."/>
            <person name="Coop G."/>
            <person name="Andolfatto P."/>
            <person name="Hu T.T."/>
            <person name="Blanchette M."/>
            <person name="Clark R.M."/>
            <person name="Quesneville H."/>
            <person name="Nordborg M."/>
            <person name="Gaut B.S."/>
            <person name="Lysak M.A."/>
            <person name="Jenkins J."/>
            <person name="Grimwood J."/>
            <person name="Chapman J."/>
            <person name="Prochnik S."/>
            <person name="Shu S."/>
            <person name="Rokhsar D."/>
            <person name="Schmutz J."/>
            <person name="Weigel D."/>
            <person name="Wright S.I."/>
        </authorList>
    </citation>
    <scope>NUCLEOTIDE SEQUENCE [LARGE SCALE GENOMIC DNA]</scope>
    <source>
        <strain evidence="5">cv. Monte Gargano</strain>
    </source>
</reference>
<feature type="compositionally biased region" description="Polar residues" evidence="1">
    <location>
        <begin position="310"/>
        <end position="320"/>
    </location>
</feature>
<keyword evidence="2" id="KW-0472">Membrane</keyword>
<protein>
    <recommendedName>
        <fullName evidence="3">DUF7036 domain-containing protein</fullName>
    </recommendedName>
</protein>
<dbReference type="STRING" id="81985.R0HY00"/>
<keyword evidence="5" id="KW-1185">Reference proteome</keyword>
<dbReference type="Pfam" id="PF23041">
    <property type="entry name" value="DUF7036"/>
    <property type="match status" value="2"/>
</dbReference>
<sequence length="499" mass="55533">MGKTEDDVSLRDAGGEPTGDSTERRNARCVSCQWISSFVGFKCFFLLLLSVSLFLSALFLLLPFPVDREDSNLDPRFRGHAIVASFSINRPASFLNDNILQLRDDIFQEMSYISINVTILAFEPSDGLNITKVVFGIDHDTDYREILPFSLSSIKEMFESVLINQSTLQLTKSLFGETFHFEVLKFPGGITVIPPQSAFPLQKFKIVFNFTLNYSIHQIQINFNTLASQLKNGLNLAPYENLYVSLSNSEGSTVSPPTTVHSSVLLRIGTSNSSPRLKQLTDTITGSRSKNLGLNNTIFGKVKQVRLSSFLPNNSDSSTKSPSPSPSPHSKHHHHHHHRHHHHHHHHSHHHHHHHHSPKMAPEVSPVASPAPQRNRRIAPSAPPPCNLDNIRPKRVHFKEKHVHFCSTPTPAPSAGVPRHQLHSPSPIPAANSRIVPVSAPLPHVVFAHVAQPPKTEATEPHANEDAHPQPQSSSSANEVLPAIPWIVLLMLIVTRLRE</sequence>
<evidence type="ECO:0000313" key="4">
    <source>
        <dbReference type="EMBL" id="EOA30395.1"/>
    </source>
</evidence>
<dbReference type="EMBL" id="KB870807">
    <property type="protein sequence ID" value="EOA30395.1"/>
    <property type="molecule type" value="Genomic_DNA"/>
</dbReference>
<proteinExistence type="predicted"/>
<feature type="domain" description="DUF7036" evidence="3">
    <location>
        <begin position="85"/>
        <end position="176"/>
    </location>
</feature>
<dbReference type="PANTHER" id="PTHR33826:SF8">
    <property type="entry name" value="BNAA01G31410D PROTEIN"/>
    <property type="match status" value="1"/>
</dbReference>
<dbReference type="Proteomes" id="UP000029121">
    <property type="component" value="Unassembled WGS sequence"/>
</dbReference>
<organism evidence="4 5">
    <name type="scientific">Capsella rubella</name>
    <dbReference type="NCBI Taxonomy" id="81985"/>
    <lineage>
        <taxon>Eukaryota</taxon>
        <taxon>Viridiplantae</taxon>
        <taxon>Streptophyta</taxon>
        <taxon>Embryophyta</taxon>
        <taxon>Tracheophyta</taxon>
        <taxon>Spermatophyta</taxon>
        <taxon>Magnoliopsida</taxon>
        <taxon>eudicotyledons</taxon>
        <taxon>Gunneridae</taxon>
        <taxon>Pentapetalae</taxon>
        <taxon>rosids</taxon>
        <taxon>malvids</taxon>
        <taxon>Brassicales</taxon>
        <taxon>Brassicaceae</taxon>
        <taxon>Camelineae</taxon>
        <taxon>Capsella</taxon>
    </lineage>
</organism>
<dbReference type="InterPro" id="IPR055464">
    <property type="entry name" value="DUF7036"/>
</dbReference>
<feature type="region of interest" description="Disordered" evidence="1">
    <location>
        <begin position="454"/>
        <end position="477"/>
    </location>
</feature>
<dbReference type="eggNOG" id="KOG0800">
    <property type="taxonomic scope" value="Eukaryota"/>
</dbReference>
<gene>
    <name evidence="4" type="ORF">CARUB_v10013515mg</name>
</gene>
<dbReference type="AlphaFoldDB" id="R0HY00"/>
<keyword evidence="2" id="KW-0812">Transmembrane</keyword>
<feature type="compositionally biased region" description="Basic residues" evidence="1">
    <location>
        <begin position="329"/>
        <end position="358"/>
    </location>
</feature>
<evidence type="ECO:0000256" key="1">
    <source>
        <dbReference type="SAM" id="MobiDB-lite"/>
    </source>
</evidence>
<feature type="compositionally biased region" description="Basic and acidic residues" evidence="1">
    <location>
        <begin position="457"/>
        <end position="468"/>
    </location>
</feature>
<evidence type="ECO:0000259" key="3">
    <source>
        <dbReference type="Pfam" id="PF23041"/>
    </source>
</evidence>
<feature type="compositionally biased region" description="Low complexity" evidence="1">
    <location>
        <begin position="361"/>
        <end position="372"/>
    </location>
</feature>
<feature type="region of interest" description="Disordered" evidence="1">
    <location>
        <begin position="1"/>
        <end position="23"/>
    </location>
</feature>
<keyword evidence="2" id="KW-1133">Transmembrane helix</keyword>
<feature type="domain" description="DUF7036" evidence="3">
    <location>
        <begin position="209"/>
        <end position="300"/>
    </location>
</feature>
<evidence type="ECO:0000313" key="5">
    <source>
        <dbReference type="Proteomes" id="UP000029121"/>
    </source>
</evidence>
<feature type="compositionally biased region" description="Basic and acidic residues" evidence="1">
    <location>
        <begin position="1"/>
        <end position="14"/>
    </location>
</feature>
<dbReference type="OrthoDB" id="687571at2759"/>
<evidence type="ECO:0000256" key="2">
    <source>
        <dbReference type="SAM" id="Phobius"/>
    </source>
</evidence>
<feature type="region of interest" description="Disordered" evidence="1">
    <location>
        <begin position="310"/>
        <end position="391"/>
    </location>
</feature>
<feature type="transmembrane region" description="Helical" evidence="2">
    <location>
        <begin position="43"/>
        <end position="66"/>
    </location>
</feature>
<dbReference type="PANTHER" id="PTHR33826">
    <property type="entry name" value="F20B24.21"/>
    <property type="match status" value="1"/>
</dbReference>
<name>R0HY00_9BRAS</name>